<keyword evidence="10" id="KW-1185">Reference proteome</keyword>
<comment type="subcellular location">
    <subcellularLocation>
        <location evidence="8">Endomembrane system</location>
        <topology evidence="8">Single-pass membrane protein</topology>
    </subcellularLocation>
    <subcellularLocation>
        <location evidence="1">Golgi apparatus membrane</location>
    </subcellularLocation>
    <subcellularLocation>
        <location evidence="2">Membrane</location>
        <topology evidence="2">Single-pass type II membrane protein</topology>
    </subcellularLocation>
</comment>
<evidence type="ECO:0000256" key="4">
    <source>
        <dbReference type="ARBA" id="ARBA00022968"/>
    </source>
</evidence>
<evidence type="ECO:0000313" key="10">
    <source>
        <dbReference type="Proteomes" id="UP000237271"/>
    </source>
</evidence>
<accession>A0A2P4XQM8</accession>
<evidence type="ECO:0000256" key="1">
    <source>
        <dbReference type="ARBA" id="ARBA00004394"/>
    </source>
</evidence>
<keyword evidence="7" id="KW-0472">Membrane</keyword>
<name>A0A2P4XQM8_9STRA</name>
<evidence type="ECO:0000313" key="9">
    <source>
        <dbReference type="EMBL" id="POM67875.1"/>
    </source>
</evidence>
<dbReference type="GO" id="GO:0000026">
    <property type="term" value="F:alpha-1,2-mannosyltransferase activity"/>
    <property type="evidence" value="ECO:0007669"/>
    <property type="project" value="TreeGrafter"/>
</dbReference>
<gene>
    <name evidence="9" type="ORF">PHPALM_16040</name>
</gene>
<protein>
    <submittedName>
        <fullName evidence="9">Uncharacterized protein</fullName>
    </submittedName>
</protein>
<organism evidence="9 10">
    <name type="scientific">Phytophthora palmivora</name>
    <dbReference type="NCBI Taxonomy" id="4796"/>
    <lineage>
        <taxon>Eukaryota</taxon>
        <taxon>Sar</taxon>
        <taxon>Stramenopiles</taxon>
        <taxon>Oomycota</taxon>
        <taxon>Peronosporomycetes</taxon>
        <taxon>Peronosporales</taxon>
        <taxon>Peronosporaceae</taxon>
        <taxon>Phytophthora</taxon>
    </lineage>
</organism>
<dbReference type="PANTHER" id="PTHR31646">
    <property type="entry name" value="ALPHA-1,2-MANNOSYLTRANSFERASE MNN2"/>
    <property type="match status" value="1"/>
</dbReference>
<evidence type="ECO:0000256" key="5">
    <source>
        <dbReference type="ARBA" id="ARBA00022989"/>
    </source>
</evidence>
<proteinExistence type="predicted"/>
<keyword evidence="3" id="KW-0812">Transmembrane</keyword>
<keyword evidence="6" id="KW-0333">Golgi apparatus</keyword>
<reference evidence="9 10" key="1">
    <citation type="journal article" date="2017" name="Genome Biol. Evol.">
        <title>Phytophthora megakarya and P. palmivora, closely related causal agents of cacao black pod rot, underwent increases in genome sizes and gene numbers by different mechanisms.</title>
        <authorList>
            <person name="Ali S.S."/>
            <person name="Shao J."/>
            <person name="Lary D.J."/>
            <person name="Kronmiller B."/>
            <person name="Shen D."/>
            <person name="Strem M.D."/>
            <person name="Amoako-Attah I."/>
            <person name="Akrofi A.Y."/>
            <person name="Begoude B.A."/>
            <person name="Ten Hoopen G.M."/>
            <person name="Coulibaly K."/>
            <person name="Kebe B.I."/>
            <person name="Melnick R.L."/>
            <person name="Guiltinan M.J."/>
            <person name="Tyler B.M."/>
            <person name="Meinhardt L.W."/>
            <person name="Bailey B.A."/>
        </authorList>
    </citation>
    <scope>NUCLEOTIDE SEQUENCE [LARGE SCALE GENOMIC DNA]</scope>
    <source>
        <strain evidence="10">sbr112.9</strain>
    </source>
</reference>
<evidence type="ECO:0000256" key="3">
    <source>
        <dbReference type="ARBA" id="ARBA00022692"/>
    </source>
</evidence>
<dbReference type="GO" id="GO:0000139">
    <property type="term" value="C:Golgi membrane"/>
    <property type="evidence" value="ECO:0007669"/>
    <property type="project" value="UniProtKB-SubCell"/>
</dbReference>
<keyword evidence="4" id="KW-0735">Signal-anchor</keyword>
<evidence type="ECO:0000256" key="7">
    <source>
        <dbReference type="ARBA" id="ARBA00023136"/>
    </source>
</evidence>
<dbReference type="AlphaFoldDB" id="A0A2P4XQM8"/>
<sequence>MLAAFLNSTGPSTVEIPEFVCLGWHQTGGCSPNGPQEPEKGNQYFGWPLGYCILRDESTGDEVQAMRVNCTSLRPEVTFNCEQAADFARVAPQIETLVNVLQEEESQTQIHEQEIDIEAKKGIVVVSEGVAKRVHNCQITSIIRCSLSAELWFLESEMGVYPLHESQMLQSLVNEYGPISFEKNVTGFTTIIYALARSKLDQVLFLDAGNTPVKDQVYLFTTPEFEKLEQLFG</sequence>
<keyword evidence="5" id="KW-1133">Transmembrane helix</keyword>
<evidence type="ECO:0000256" key="2">
    <source>
        <dbReference type="ARBA" id="ARBA00004606"/>
    </source>
</evidence>
<dbReference type="OrthoDB" id="100582at2759"/>
<evidence type="ECO:0000256" key="6">
    <source>
        <dbReference type="ARBA" id="ARBA00023034"/>
    </source>
</evidence>
<dbReference type="EMBL" id="NCKW01008585">
    <property type="protein sequence ID" value="POM67875.1"/>
    <property type="molecule type" value="Genomic_DNA"/>
</dbReference>
<comment type="caution">
    <text evidence="9">The sequence shown here is derived from an EMBL/GenBank/DDBJ whole genome shotgun (WGS) entry which is preliminary data.</text>
</comment>
<dbReference type="GO" id="GO:0046354">
    <property type="term" value="P:mannan biosynthetic process"/>
    <property type="evidence" value="ECO:0007669"/>
    <property type="project" value="TreeGrafter"/>
</dbReference>
<dbReference type="Proteomes" id="UP000237271">
    <property type="component" value="Unassembled WGS sequence"/>
</dbReference>
<dbReference type="PANTHER" id="PTHR31646:SF1">
    <property type="entry name" value="ALPHA-1,2-MANNOSYLTRANSFERASE MNN2"/>
    <property type="match status" value="1"/>
</dbReference>
<evidence type="ECO:0000256" key="8">
    <source>
        <dbReference type="ARBA" id="ARBA00037847"/>
    </source>
</evidence>